<evidence type="ECO:0000256" key="6">
    <source>
        <dbReference type="SAM" id="MobiDB-lite"/>
    </source>
</evidence>
<keyword evidence="3 7" id="KW-0812">Transmembrane</keyword>
<accession>A0A1H4PT29</accession>
<feature type="domain" description="DUF202" evidence="8">
    <location>
        <begin position="23"/>
        <end position="86"/>
    </location>
</feature>
<feature type="transmembrane region" description="Helical" evidence="7">
    <location>
        <begin position="32"/>
        <end position="53"/>
    </location>
</feature>
<dbReference type="Pfam" id="PF02656">
    <property type="entry name" value="DUF202"/>
    <property type="match status" value="1"/>
</dbReference>
<dbReference type="InterPro" id="IPR052053">
    <property type="entry name" value="IM_YidH-like"/>
</dbReference>
<evidence type="ECO:0000313" key="9">
    <source>
        <dbReference type="EMBL" id="SEC10627.1"/>
    </source>
</evidence>
<protein>
    <submittedName>
        <fullName evidence="9">Putative membrane protein</fullName>
    </submittedName>
</protein>
<evidence type="ECO:0000256" key="4">
    <source>
        <dbReference type="ARBA" id="ARBA00022989"/>
    </source>
</evidence>
<evidence type="ECO:0000313" key="10">
    <source>
        <dbReference type="Proteomes" id="UP000199622"/>
    </source>
</evidence>
<keyword evidence="4 7" id="KW-1133">Transmembrane helix</keyword>
<dbReference type="RefSeq" id="WP_091306541.1">
    <property type="nucleotide sequence ID" value="NZ_FNSO01000004.1"/>
</dbReference>
<evidence type="ECO:0000256" key="7">
    <source>
        <dbReference type="SAM" id="Phobius"/>
    </source>
</evidence>
<dbReference type="InterPro" id="IPR003807">
    <property type="entry name" value="DUF202"/>
</dbReference>
<dbReference type="STRING" id="208445.SAMN04489727_2582"/>
<sequence>MAPNDLEPDDVKPHSGGAEPDYRFTLANERTFLAWLRTALGLLAGGVAVHQLVPSPAAASAVLAGLCVVLAAVLAATAYPRWRRVQIAMRAGEPLPRSWMILVLTGGLLALTVAAAVLLVVS</sequence>
<proteinExistence type="predicted"/>
<evidence type="ECO:0000256" key="1">
    <source>
        <dbReference type="ARBA" id="ARBA00004651"/>
    </source>
</evidence>
<keyword evidence="10" id="KW-1185">Reference proteome</keyword>
<feature type="region of interest" description="Disordered" evidence="6">
    <location>
        <begin position="1"/>
        <end position="20"/>
    </location>
</feature>
<organism evidence="9 10">
    <name type="scientific">Amycolatopsis tolypomycina</name>
    <dbReference type="NCBI Taxonomy" id="208445"/>
    <lineage>
        <taxon>Bacteria</taxon>
        <taxon>Bacillati</taxon>
        <taxon>Actinomycetota</taxon>
        <taxon>Actinomycetes</taxon>
        <taxon>Pseudonocardiales</taxon>
        <taxon>Pseudonocardiaceae</taxon>
        <taxon>Amycolatopsis</taxon>
    </lineage>
</organism>
<dbReference type="AlphaFoldDB" id="A0A1H4PT29"/>
<keyword evidence="2" id="KW-1003">Cell membrane</keyword>
<dbReference type="GO" id="GO:0005886">
    <property type="term" value="C:plasma membrane"/>
    <property type="evidence" value="ECO:0007669"/>
    <property type="project" value="UniProtKB-SubCell"/>
</dbReference>
<reference evidence="10" key="1">
    <citation type="submission" date="2016-10" db="EMBL/GenBank/DDBJ databases">
        <authorList>
            <person name="Varghese N."/>
            <person name="Submissions S."/>
        </authorList>
    </citation>
    <scope>NUCLEOTIDE SEQUENCE [LARGE SCALE GENOMIC DNA]</scope>
    <source>
        <strain evidence="10">DSM 44544</strain>
    </source>
</reference>
<dbReference type="OrthoDB" id="582337at2"/>
<gene>
    <name evidence="9" type="ORF">SAMN04489727_2582</name>
</gene>
<dbReference type="PANTHER" id="PTHR34187">
    <property type="entry name" value="FGR18P"/>
    <property type="match status" value="1"/>
</dbReference>
<dbReference type="PANTHER" id="PTHR34187:SF2">
    <property type="entry name" value="DUF202 DOMAIN-CONTAINING PROTEIN"/>
    <property type="match status" value="1"/>
</dbReference>
<name>A0A1H4PT29_9PSEU</name>
<evidence type="ECO:0000256" key="2">
    <source>
        <dbReference type="ARBA" id="ARBA00022475"/>
    </source>
</evidence>
<evidence type="ECO:0000259" key="8">
    <source>
        <dbReference type="Pfam" id="PF02656"/>
    </source>
</evidence>
<dbReference type="EMBL" id="FNSO01000004">
    <property type="protein sequence ID" value="SEC10627.1"/>
    <property type="molecule type" value="Genomic_DNA"/>
</dbReference>
<comment type="subcellular location">
    <subcellularLocation>
        <location evidence="1">Cell membrane</location>
        <topology evidence="1">Multi-pass membrane protein</topology>
    </subcellularLocation>
</comment>
<keyword evidence="5 7" id="KW-0472">Membrane</keyword>
<evidence type="ECO:0000256" key="5">
    <source>
        <dbReference type="ARBA" id="ARBA00023136"/>
    </source>
</evidence>
<feature type="transmembrane region" description="Helical" evidence="7">
    <location>
        <begin position="99"/>
        <end position="121"/>
    </location>
</feature>
<dbReference type="Proteomes" id="UP000199622">
    <property type="component" value="Unassembled WGS sequence"/>
</dbReference>
<feature type="transmembrane region" description="Helical" evidence="7">
    <location>
        <begin position="59"/>
        <end position="79"/>
    </location>
</feature>
<evidence type="ECO:0000256" key="3">
    <source>
        <dbReference type="ARBA" id="ARBA00022692"/>
    </source>
</evidence>